<dbReference type="Proteomes" id="UP001231924">
    <property type="component" value="Unassembled WGS sequence"/>
</dbReference>
<name>A0ABT7MIN2_9PSEU</name>
<protein>
    <recommendedName>
        <fullName evidence="3">Excreted virulence factor EspC, type VII ESX diderm</fullName>
    </recommendedName>
</protein>
<proteinExistence type="predicted"/>
<dbReference type="RefSeq" id="WP_286056426.1">
    <property type="nucleotide sequence ID" value="NZ_JASVWF010000008.1"/>
</dbReference>
<evidence type="ECO:0000313" key="2">
    <source>
        <dbReference type="Proteomes" id="UP001231924"/>
    </source>
</evidence>
<organism evidence="1 2">
    <name type="scientific">Actinomycetospora termitidis</name>
    <dbReference type="NCBI Taxonomy" id="3053470"/>
    <lineage>
        <taxon>Bacteria</taxon>
        <taxon>Bacillati</taxon>
        <taxon>Actinomycetota</taxon>
        <taxon>Actinomycetes</taxon>
        <taxon>Pseudonocardiales</taxon>
        <taxon>Pseudonocardiaceae</taxon>
        <taxon>Actinomycetospora</taxon>
    </lineage>
</organism>
<dbReference type="EMBL" id="JASVWF010000008">
    <property type="protein sequence ID" value="MDL5159822.1"/>
    <property type="molecule type" value="Genomic_DNA"/>
</dbReference>
<sequence>MSTPGYDVDLARVDGIAAALDAAADPLTAAGDGATDVPQAGPVTGEVISYVGALARAVSGLVEGTAGTAGAARSAAVAYRDTDRRAAAALDAAVPGS</sequence>
<reference evidence="1 2" key="1">
    <citation type="submission" date="2023-06" db="EMBL/GenBank/DDBJ databases">
        <title>Actinomycetospora Odt1-22.</title>
        <authorList>
            <person name="Supong K."/>
        </authorList>
    </citation>
    <scope>NUCLEOTIDE SEQUENCE [LARGE SCALE GENOMIC DNA]</scope>
    <source>
        <strain evidence="1 2">Odt1-22</strain>
    </source>
</reference>
<comment type="caution">
    <text evidence="1">The sequence shown here is derived from an EMBL/GenBank/DDBJ whole genome shotgun (WGS) entry which is preliminary data.</text>
</comment>
<accession>A0ABT7MIN2</accession>
<keyword evidence="2" id="KW-1185">Reference proteome</keyword>
<evidence type="ECO:0000313" key="1">
    <source>
        <dbReference type="EMBL" id="MDL5159822.1"/>
    </source>
</evidence>
<evidence type="ECO:0008006" key="3">
    <source>
        <dbReference type="Google" id="ProtNLM"/>
    </source>
</evidence>
<gene>
    <name evidence="1" type="ORF">QRT03_27900</name>
</gene>